<dbReference type="GO" id="GO:0005524">
    <property type="term" value="F:ATP binding"/>
    <property type="evidence" value="ECO:0007669"/>
    <property type="project" value="UniProtKB-UniRule"/>
</dbReference>
<dbReference type="PANTHER" id="PTHR48102">
    <property type="entry name" value="ATP-DEPENDENT CLP PROTEASE ATP-BINDING SUBUNIT CLPX-LIKE, MITOCHONDRIAL-RELATED"/>
    <property type="match status" value="1"/>
</dbReference>
<gene>
    <name evidence="6 9" type="primary">clpX</name>
    <name evidence="9" type="ORF">WEOB_178</name>
</gene>
<feature type="binding site" evidence="6 7">
    <location>
        <position position="40"/>
    </location>
    <ligand>
        <name>Zn(2+)</name>
        <dbReference type="ChEBI" id="CHEBI:29105"/>
    </ligand>
</feature>
<dbReference type="SMART" id="SM00994">
    <property type="entry name" value="zf-C4_ClpX"/>
    <property type="match status" value="1"/>
</dbReference>
<feature type="binding site" evidence="6 7">
    <location>
        <position position="18"/>
    </location>
    <ligand>
        <name>Zn(2+)</name>
        <dbReference type="ChEBI" id="CHEBI:29105"/>
    </ligand>
</feature>
<dbReference type="GO" id="GO:0016887">
    <property type="term" value="F:ATP hydrolysis activity"/>
    <property type="evidence" value="ECO:0007669"/>
    <property type="project" value="InterPro"/>
</dbReference>
<evidence type="ECO:0000313" key="9">
    <source>
        <dbReference type="EMBL" id="CEN32131.1"/>
    </source>
</evidence>
<dbReference type="FunFam" id="1.10.8.60:FF:000002">
    <property type="entry name" value="ATP-dependent Clp protease ATP-binding subunit ClpX"/>
    <property type="match status" value="1"/>
</dbReference>
<dbReference type="PROSITE" id="PS51902">
    <property type="entry name" value="CLPX_ZB"/>
    <property type="match status" value="1"/>
</dbReference>
<keyword evidence="5 6" id="KW-0143">Chaperone</keyword>
<dbReference type="Pfam" id="PF06689">
    <property type="entry name" value="zf-C4_ClpX"/>
    <property type="match status" value="1"/>
</dbReference>
<dbReference type="HAMAP" id="MF_00175">
    <property type="entry name" value="ClpX"/>
    <property type="match status" value="1"/>
</dbReference>
<sequence length="420" mass="47514">MLDKYFDNGKGLFSCSFCSKDQIQVKKLISGSSAYICDECVCLYFHVIQKEIKNVFINKHDISFTPHEIFRYLDSYVIGQNMAKKVLSVAVYNHYKKLKNFDLNNTIKFGKSNILLIGPTGSGKTFLAEVLARFLNVSFTIVDATSLTEAGYVGEDVENIIQRSLQKCDYNVKKAQTGIIYIDEIDKISRKSMNNPSITRDVSGEGVQQALLRIIEGTIASVSPYGGRKHPQQEFLQIDTSKILFICGGAFSGLDKIIEERINTRFGIGFNVSFNKKNAEIYESELLMNVEPKDLIKFGLIPEFVGRLPIIAVLHELNEEMLLQVLDKPKNSLIKQYKELFSFENVDLEFSNDALVAIAKKAFSREVGARGLRTILENILLDTMYDLPSKNDIQKVIINEKVVFGESKPFLVRSNLNYNK</sequence>
<dbReference type="Gene3D" id="6.20.220.10">
    <property type="entry name" value="ClpX chaperone, C4-type zinc finger domain"/>
    <property type="match status" value="1"/>
</dbReference>
<dbReference type="FunFam" id="3.40.50.300:FF:000005">
    <property type="entry name" value="ATP-dependent Clp protease ATP-binding subunit ClpX"/>
    <property type="match status" value="1"/>
</dbReference>
<dbReference type="GO" id="GO:0008270">
    <property type="term" value="F:zinc ion binding"/>
    <property type="evidence" value="ECO:0007669"/>
    <property type="project" value="UniProtKB-UniRule"/>
</dbReference>
<evidence type="ECO:0000256" key="5">
    <source>
        <dbReference type="ARBA" id="ARBA00023186"/>
    </source>
</evidence>
<dbReference type="GO" id="GO:0051603">
    <property type="term" value="P:proteolysis involved in protein catabolic process"/>
    <property type="evidence" value="ECO:0007669"/>
    <property type="project" value="TreeGrafter"/>
</dbReference>
<proteinExistence type="inferred from homology"/>
<dbReference type="Proteomes" id="UP000242753">
    <property type="component" value="Chromosome I"/>
</dbReference>
<dbReference type="GO" id="GO:0140662">
    <property type="term" value="F:ATP-dependent protein folding chaperone"/>
    <property type="evidence" value="ECO:0007669"/>
    <property type="project" value="InterPro"/>
</dbReference>
<accession>A0A0H5C5B6</accession>
<evidence type="ECO:0000259" key="8">
    <source>
        <dbReference type="PROSITE" id="PS51902"/>
    </source>
</evidence>
<dbReference type="PATRIC" id="fig|1594731.3.peg.167"/>
<protein>
    <recommendedName>
        <fullName evidence="6">ATP-dependent Clp protease ATP-binding subunit ClpX</fullName>
    </recommendedName>
</protein>
<dbReference type="InterPro" id="IPR038366">
    <property type="entry name" value="Znf_CppX_C4_sf"/>
</dbReference>
<dbReference type="EMBL" id="LN774881">
    <property type="protein sequence ID" value="CEN32131.1"/>
    <property type="molecule type" value="Genomic_DNA"/>
</dbReference>
<name>A0A0H5C5B6_9ENTR</name>
<dbReference type="InterPro" id="IPR027417">
    <property type="entry name" value="P-loop_NTPase"/>
</dbReference>
<dbReference type="SUPFAM" id="SSF52540">
    <property type="entry name" value="P-loop containing nucleoside triphosphate hydrolases"/>
    <property type="match status" value="1"/>
</dbReference>
<dbReference type="Pfam" id="PF07724">
    <property type="entry name" value="AAA_2"/>
    <property type="match status" value="1"/>
</dbReference>
<feature type="binding site" evidence="6">
    <location>
        <begin position="119"/>
        <end position="126"/>
    </location>
    <ligand>
        <name>ATP</name>
        <dbReference type="ChEBI" id="CHEBI:30616"/>
    </ligand>
</feature>
<dbReference type="InterPro" id="IPR059188">
    <property type="entry name" value="Znf_CLPX-like"/>
</dbReference>
<dbReference type="InterPro" id="IPR004487">
    <property type="entry name" value="Clp_protease_ATP-bd_su_ClpX"/>
</dbReference>
<keyword evidence="2 6" id="KW-0547">Nucleotide-binding</keyword>
<dbReference type="InterPro" id="IPR010603">
    <property type="entry name" value="Znf_CppX_C4"/>
</dbReference>
<comment type="subunit">
    <text evidence="6">Component of the ClpX-ClpP complex. Forms a hexameric ring that, in the presence of ATP, binds to fourteen ClpP subunits assembled into a disk-like structure with a central cavity, resembling the structure of eukaryotic proteasomes.</text>
</comment>
<dbReference type="AlphaFoldDB" id="A0A0H5C5B6"/>
<keyword evidence="9" id="KW-0645">Protease</keyword>
<dbReference type="InterPro" id="IPR019489">
    <property type="entry name" value="Clp_ATPase_C"/>
</dbReference>
<dbReference type="Pfam" id="PF10431">
    <property type="entry name" value="ClpB_D2-small"/>
    <property type="match status" value="1"/>
</dbReference>
<dbReference type="GO" id="GO:0008233">
    <property type="term" value="F:peptidase activity"/>
    <property type="evidence" value="ECO:0007669"/>
    <property type="project" value="UniProtKB-KW"/>
</dbReference>
<dbReference type="InterPro" id="IPR050052">
    <property type="entry name" value="ATP-dep_Clp_protease_ClpX"/>
</dbReference>
<feature type="binding site" evidence="6 7">
    <location>
        <position position="37"/>
    </location>
    <ligand>
        <name>Zn(2+)</name>
        <dbReference type="ChEBI" id="CHEBI:29105"/>
    </ligand>
</feature>
<feature type="domain" description="ClpX-type ZB" evidence="8">
    <location>
        <begin position="2"/>
        <end position="56"/>
    </location>
</feature>
<comment type="function">
    <text evidence="6">ATP-dependent specificity component of the Clp protease. It directs the protease to specific substrates. Can perform chaperone functions in the absence of ClpP.</text>
</comment>
<dbReference type="SMART" id="SM00382">
    <property type="entry name" value="AAA"/>
    <property type="match status" value="1"/>
</dbReference>
<reference evidence="10" key="1">
    <citation type="submission" date="2015-01" db="EMBL/GenBank/DDBJ databases">
        <authorList>
            <person name="Manzano-Marin A."/>
            <person name="Manzano-Marin A."/>
        </authorList>
    </citation>
    <scope>NUCLEOTIDE SEQUENCE [LARGE SCALE GENOMIC DNA]</scope>
    <source>
        <strain evidence="10">obscurior</strain>
    </source>
</reference>
<dbReference type="InterPro" id="IPR046425">
    <property type="entry name" value="ClpX_bact"/>
</dbReference>
<evidence type="ECO:0000256" key="1">
    <source>
        <dbReference type="ARBA" id="ARBA00022723"/>
    </source>
</evidence>
<keyword evidence="1 6" id="KW-0479">Metal-binding</keyword>
<dbReference type="RefSeq" id="WP_281264025.1">
    <property type="nucleotide sequence ID" value="NZ_LN774881.1"/>
</dbReference>
<organism evidence="9 10">
    <name type="scientific">Candidatus Westeberhardia cardiocondylae</name>
    <dbReference type="NCBI Taxonomy" id="1594731"/>
    <lineage>
        <taxon>Bacteria</taxon>
        <taxon>Pseudomonadati</taxon>
        <taxon>Pseudomonadota</taxon>
        <taxon>Gammaproteobacteria</taxon>
        <taxon>Enterobacterales</taxon>
        <taxon>Enterobacteriaceae</taxon>
        <taxon>ant endosymbionts</taxon>
        <taxon>Candidatus Westeberhardia</taxon>
    </lineage>
</organism>
<evidence type="ECO:0000313" key="10">
    <source>
        <dbReference type="Proteomes" id="UP000242753"/>
    </source>
</evidence>
<keyword evidence="10" id="KW-1185">Reference proteome</keyword>
<dbReference type="NCBIfam" id="TIGR00382">
    <property type="entry name" value="clpX"/>
    <property type="match status" value="1"/>
</dbReference>
<dbReference type="NCBIfam" id="NF003745">
    <property type="entry name" value="PRK05342.1"/>
    <property type="match status" value="1"/>
</dbReference>
<dbReference type="SUPFAM" id="SSF57716">
    <property type="entry name" value="Glucocorticoid receptor-like (DNA-binding domain)"/>
    <property type="match status" value="1"/>
</dbReference>
<keyword evidence="9" id="KW-0378">Hydrolase</keyword>
<keyword evidence="3 6" id="KW-0862">Zinc</keyword>
<evidence type="ECO:0000256" key="7">
    <source>
        <dbReference type="PROSITE-ProRule" id="PRU01250"/>
    </source>
</evidence>
<dbReference type="PANTHER" id="PTHR48102:SF7">
    <property type="entry name" value="ATP-DEPENDENT CLP PROTEASE ATP-BINDING SUBUNIT CLPX-LIKE, MITOCHONDRIAL"/>
    <property type="match status" value="1"/>
</dbReference>
<dbReference type="GO" id="GO:0051301">
    <property type="term" value="P:cell division"/>
    <property type="evidence" value="ECO:0007669"/>
    <property type="project" value="TreeGrafter"/>
</dbReference>
<evidence type="ECO:0000256" key="6">
    <source>
        <dbReference type="HAMAP-Rule" id="MF_00175"/>
    </source>
</evidence>
<dbReference type="CDD" id="cd19497">
    <property type="entry name" value="RecA-like_ClpX"/>
    <property type="match status" value="1"/>
</dbReference>
<dbReference type="GO" id="GO:0009376">
    <property type="term" value="C:HslUV protease complex"/>
    <property type="evidence" value="ECO:0007669"/>
    <property type="project" value="TreeGrafter"/>
</dbReference>
<dbReference type="KEGG" id="wca:WEOB_178"/>
<dbReference type="InterPro" id="IPR003593">
    <property type="entry name" value="AAA+_ATPase"/>
</dbReference>
<dbReference type="Gene3D" id="3.40.50.300">
    <property type="entry name" value="P-loop containing nucleotide triphosphate hydrolases"/>
    <property type="match status" value="1"/>
</dbReference>
<evidence type="ECO:0000256" key="3">
    <source>
        <dbReference type="ARBA" id="ARBA00022833"/>
    </source>
</evidence>
<dbReference type="InterPro" id="IPR003959">
    <property type="entry name" value="ATPase_AAA_core"/>
</dbReference>
<evidence type="ECO:0000256" key="4">
    <source>
        <dbReference type="ARBA" id="ARBA00022840"/>
    </source>
</evidence>
<dbReference type="GO" id="GO:0051082">
    <property type="term" value="F:unfolded protein binding"/>
    <property type="evidence" value="ECO:0007669"/>
    <property type="project" value="UniProtKB-UniRule"/>
</dbReference>
<dbReference type="STRING" id="1594731.WEOB_178"/>
<comment type="similarity">
    <text evidence="6 7">Belongs to the ClpX chaperone family.</text>
</comment>
<dbReference type="SMART" id="SM01086">
    <property type="entry name" value="ClpB_D2-small"/>
    <property type="match status" value="1"/>
</dbReference>
<evidence type="ECO:0000256" key="2">
    <source>
        <dbReference type="ARBA" id="ARBA00022741"/>
    </source>
</evidence>
<keyword evidence="4 6" id="KW-0067">ATP-binding</keyword>
<dbReference type="GO" id="GO:0046983">
    <property type="term" value="F:protein dimerization activity"/>
    <property type="evidence" value="ECO:0007669"/>
    <property type="project" value="UniProtKB-UniRule"/>
</dbReference>
<feature type="binding site" evidence="6 7">
    <location>
        <position position="15"/>
    </location>
    <ligand>
        <name>Zn(2+)</name>
        <dbReference type="ChEBI" id="CHEBI:29105"/>
    </ligand>
</feature>
<dbReference type="Gene3D" id="1.10.8.60">
    <property type="match status" value="1"/>
</dbReference>